<dbReference type="RefSeq" id="WP_047578733.1">
    <property type="nucleotide sequence ID" value="NZ_JPQT01000141.1"/>
</dbReference>
<dbReference type="PANTHER" id="PTHR11851">
    <property type="entry name" value="METALLOPROTEASE"/>
    <property type="match status" value="1"/>
</dbReference>
<organism evidence="5 6">
    <name type="scientific">Pseudomonas syringae</name>
    <dbReference type="NCBI Taxonomy" id="317"/>
    <lineage>
        <taxon>Bacteria</taxon>
        <taxon>Pseudomonadati</taxon>
        <taxon>Pseudomonadota</taxon>
        <taxon>Gammaproteobacteria</taxon>
        <taxon>Pseudomonadales</taxon>
        <taxon>Pseudomonadaceae</taxon>
        <taxon>Pseudomonas</taxon>
    </lineage>
</organism>
<protein>
    <submittedName>
        <fullName evidence="5">Peptidase M16</fullName>
    </submittedName>
</protein>
<dbReference type="Proteomes" id="UP000028643">
    <property type="component" value="Unassembled WGS sequence"/>
</dbReference>
<evidence type="ECO:0000256" key="2">
    <source>
        <dbReference type="SAM" id="SignalP"/>
    </source>
</evidence>
<reference evidence="5 6" key="1">
    <citation type="submission" date="2014-07" db="EMBL/GenBank/DDBJ databases">
        <title>Draft Genome Sequences of Environmental Pseudomonas syringae strains.</title>
        <authorList>
            <person name="Baltrus D.A."/>
            <person name="Berge O."/>
            <person name="Morris C."/>
        </authorList>
    </citation>
    <scope>NUCLEOTIDE SEQUENCE [LARGE SCALE GENOMIC DNA]</scope>
    <source>
        <strain evidence="5 6">CEB003</strain>
    </source>
</reference>
<keyword evidence="2" id="KW-0732">Signal</keyword>
<dbReference type="SUPFAM" id="SSF63411">
    <property type="entry name" value="LuxS/MPP-like metallohydrolase"/>
    <property type="match status" value="2"/>
</dbReference>
<dbReference type="InterPro" id="IPR011765">
    <property type="entry name" value="Pept_M16_N"/>
</dbReference>
<evidence type="ECO:0000259" key="4">
    <source>
        <dbReference type="Pfam" id="PF05193"/>
    </source>
</evidence>
<dbReference type="PATRIC" id="fig|317.174.peg.5253"/>
<feature type="signal peptide" evidence="2">
    <location>
        <begin position="1"/>
        <end position="30"/>
    </location>
</feature>
<dbReference type="PANTHER" id="PTHR11851:SF224">
    <property type="entry name" value="PROCESSING PROTEASE"/>
    <property type="match status" value="1"/>
</dbReference>
<dbReference type="InterPro" id="IPR011249">
    <property type="entry name" value="Metalloenz_LuxS/M16"/>
</dbReference>
<feature type="domain" description="Peptidase M16 C-terminal" evidence="4">
    <location>
        <begin position="227"/>
        <end position="402"/>
    </location>
</feature>
<evidence type="ECO:0000313" key="6">
    <source>
        <dbReference type="Proteomes" id="UP000028643"/>
    </source>
</evidence>
<name>A0A085URK0_PSESX</name>
<feature type="domain" description="Peptidase M16 N-terminal" evidence="3">
    <location>
        <begin position="86"/>
        <end position="219"/>
    </location>
</feature>
<feature type="compositionally biased region" description="Pro residues" evidence="1">
    <location>
        <begin position="471"/>
        <end position="480"/>
    </location>
</feature>
<dbReference type="EMBL" id="JPQT01000141">
    <property type="protein sequence ID" value="KFE45813.1"/>
    <property type="molecule type" value="Genomic_DNA"/>
</dbReference>
<dbReference type="Pfam" id="PF00675">
    <property type="entry name" value="Peptidase_M16"/>
    <property type="match status" value="1"/>
</dbReference>
<dbReference type="GO" id="GO:0046872">
    <property type="term" value="F:metal ion binding"/>
    <property type="evidence" value="ECO:0007669"/>
    <property type="project" value="InterPro"/>
</dbReference>
<dbReference type="InterPro" id="IPR007863">
    <property type="entry name" value="Peptidase_M16_C"/>
</dbReference>
<evidence type="ECO:0000313" key="5">
    <source>
        <dbReference type="EMBL" id="KFE45813.1"/>
    </source>
</evidence>
<feature type="region of interest" description="Disordered" evidence="1">
    <location>
        <begin position="468"/>
        <end position="492"/>
    </location>
</feature>
<accession>A0A085URK0</accession>
<feature type="chain" id="PRO_5001798245" evidence="2">
    <location>
        <begin position="31"/>
        <end position="492"/>
    </location>
</feature>
<sequence length="492" mass="52297">MSERNGPRNTLFGLLLSTGLSVFTAQTALAEDAVKTDAPAQPALQSLKELDGKAPARRVLNIQTWKTAEGAKVLFVEARELPMFDLRLTFAAGSSQDQATPGIAVLTNAMLNEGVKGKDVSAIAEGFEGLGADFSNGAYRDMAVASVRSLSVPDKRDPALKLFSEVVGKPTFPADSLARIKNQLLASFEYQKQNPGALAGKELFKRLYGDHPYGHPSEGTAQTITPITLAQLKAFHAKAYAAGNAVIALVGDLSRDEAQAIAAQVSASLPKGPALAKLPTPVEPKAGETHIEFPSKQTHLMLAQLGIDRNDPDFAALSLGNSVLGGGGFGSRLMTEVREKRGLTYGISSGFTPMQAQGPFMIGLQTRAELSENTLKLVQDIVRDFLANGPTQKELDDAKRELSGSFPLSTASNSAIVGQLGAIGFYDLPLTFLEDFMTQSQEVTVEQVKAAMSKHLSADKMVIVTAGPTVPQKPLPPPTEKPAERPLGVPEH</sequence>
<gene>
    <name evidence="5" type="ORF">IV02_25725</name>
</gene>
<proteinExistence type="predicted"/>
<comment type="caution">
    <text evidence="5">The sequence shown here is derived from an EMBL/GenBank/DDBJ whole genome shotgun (WGS) entry which is preliminary data.</text>
</comment>
<evidence type="ECO:0000256" key="1">
    <source>
        <dbReference type="SAM" id="MobiDB-lite"/>
    </source>
</evidence>
<evidence type="ECO:0000259" key="3">
    <source>
        <dbReference type="Pfam" id="PF00675"/>
    </source>
</evidence>
<dbReference type="AlphaFoldDB" id="A0A085URK0"/>
<dbReference type="InterPro" id="IPR050361">
    <property type="entry name" value="MPP/UQCRC_Complex"/>
</dbReference>
<dbReference type="Pfam" id="PF05193">
    <property type="entry name" value="Peptidase_M16_C"/>
    <property type="match status" value="1"/>
</dbReference>
<dbReference type="Gene3D" id="3.30.830.10">
    <property type="entry name" value="Metalloenzyme, LuxS/M16 peptidase-like"/>
    <property type="match status" value="2"/>
</dbReference>